<dbReference type="GO" id="GO:0005524">
    <property type="term" value="F:ATP binding"/>
    <property type="evidence" value="ECO:0007669"/>
    <property type="project" value="UniProtKB-KW"/>
</dbReference>
<dbReference type="SMART" id="SM00382">
    <property type="entry name" value="AAA"/>
    <property type="match status" value="1"/>
</dbReference>
<dbReference type="InterPro" id="IPR050086">
    <property type="entry name" value="MetN_ABC_transporter-like"/>
</dbReference>
<proteinExistence type="inferred from homology"/>
<keyword evidence="3" id="KW-0813">Transport</keyword>
<organism evidence="9">
    <name type="scientific">Candidatus Improbicoccus pseudotrichonymphae</name>
    <dbReference type="NCBI Taxonomy" id="3033792"/>
    <lineage>
        <taxon>Bacteria</taxon>
        <taxon>Bacillati</taxon>
        <taxon>Bacillota</taxon>
        <taxon>Clostridia</taxon>
        <taxon>Candidatus Improbicoccus</taxon>
    </lineage>
</organism>
<keyword evidence="7" id="KW-0472">Membrane</keyword>
<protein>
    <submittedName>
        <fullName evidence="9">Amino acid ABC transporter ATP-binding protein</fullName>
    </submittedName>
</protein>
<evidence type="ECO:0000256" key="3">
    <source>
        <dbReference type="ARBA" id="ARBA00022448"/>
    </source>
</evidence>
<feature type="domain" description="ABC transporter" evidence="8">
    <location>
        <begin position="1"/>
        <end position="215"/>
    </location>
</feature>
<dbReference type="Proteomes" id="UP001337580">
    <property type="component" value="Chromosome"/>
</dbReference>
<evidence type="ECO:0000256" key="6">
    <source>
        <dbReference type="ARBA" id="ARBA00022840"/>
    </source>
</evidence>
<comment type="subcellular location">
    <subcellularLocation>
        <location evidence="1">Cell membrane</location>
        <topology evidence="1">Peripheral membrane protein</topology>
    </subcellularLocation>
</comment>
<evidence type="ECO:0000313" key="9">
    <source>
        <dbReference type="EMBL" id="BED92055.1"/>
    </source>
</evidence>
<evidence type="ECO:0000256" key="5">
    <source>
        <dbReference type="ARBA" id="ARBA00022741"/>
    </source>
</evidence>
<dbReference type="InterPro" id="IPR003593">
    <property type="entry name" value="AAA+_ATPase"/>
</dbReference>
<dbReference type="InterPro" id="IPR017871">
    <property type="entry name" value="ABC_transporter-like_CS"/>
</dbReference>
<dbReference type="PANTHER" id="PTHR43166">
    <property type="entry name" value="AMINO ACID IMPORT ATP-BINDING PROTEIN"/>
    <property type="match status" value="1"/>
</dbReference>
<dbReference type="PROSITE" id="PS50893">
    <property type="entry name" value="ABC_TRANSPORTER_2"/>
    <property type="match status" value="1"/>
</dbReference>
<comment type="similarity">
    <text evidence="2">Belongs to the ABC transporter superfamily.</text>
</comment>
<dbReference type="EMBL" id="AP027924">
    <property type="protein sequence ID" value="BED92055.1"/>
    <property type="molecule type" value="Genomic_DNA"/>
</dbReference>
<dbReference type="Gene3D" id="3.40.50.300">
    <property type="entry name" value="P-loop containing nucleotide triphosphate hydrolases"/>
    <property type="match status" value="1"/>
</dbReference>
<keyword evidence="6 9" id="KW-0067">ATP-binding</keyword>
<gene>
    <name evidence="9" type="ORF">CfP315_0630</name>
</gene>
<dbReference type="GO" id="GO:0005886">
    <property type="term" value="C:plasma membrane"/>
    <property type="evidence" value="ECO:0007669"/>
    <property type="project" value="UniProtKB-SubCell"/>
</dbReference>
<evidence type="ECO:0000256" key="1">
    <source>
        <dbReference type="ARBA" id="ARBA00004202"/>
    </source>
</evidence>
<dbReference type="PANTHER" id="PTHR43166:SF9">
    <property type="entry name" value="GLUTAMATE_ASPARTATE IMPORT ATP-BINDING PROTEIN GLTL"/>
    <property type="match status" value="1"/>
</dbReference>
<dbReference type="GO" id="GO:0016887">
    <property type="term" value="F:ATP hydrolysis activity"/>
    <property type="evidence" value="ECO:0007669"/>
    <property type="project" value="InterPro"/>
</dbReference>
<dbReference type="InterPro" id="IPR027417">
    <property type="entry name" value="P-loop_NTPase"/>
</dbReference>
<dbReference type="SUPFAM" id="SSF52540">
    <property type="entry name" value="P-loop containing nucleoside triphosphate hydrolases"/>
    <property type="match status" value="1"/>
</dbReference>
<evidence type="ECO:0000256" key="4">
    <source>
        <dbReference type="ARBA" id="ARBA00022475"/>
    </source>
</evidence>
<evidence type="ECO:0000259" key="8">
    <source>
        <dbReference type="PROSITE" id="PS50893"/>
    </source>
</evidence>
<dbReference type="InterPro" id="IPR003439">
    <property type="entry name" value="ABC_transporter-like_ATP-bd"/>
</dbReference>
<dbReference type="KEGG" id="ips:CfP315_0630"/>
<evidence type="ECO:0000256" key="7">
    <source>
        <dbReference type="ARBA" id="ARBA00023136"/>
    </source>
</evidence>
<dbReference type="PROSITE" id="PS00211">
    <property type="entry name" value="ABC_TRANSPORTER_1"/>
    <property type="match status" value="1"/>
</dbReference>
<keyword evidence="4" id="KW-1003">Cell membrane</keyword>
<dbReference type="Pfam" id="PF00005">
    <property type="entry name" value="ABC_tran"/>
    <property type="match status" value="1"/>
</dbReference>
<accession>A0AA48L104</accession>
<keyword evidence="5" id="KW-0547">Nucleotide-binding</keyword>
<evidence type="ECO:0000256" key="2">
    <source>
        <dbReference type="ARBA" id="ARBA00005417"/>
    </source>
</evidence>
<dbReference type="AlphaFoldDB" id="A0AA48L104"/>
<reference evidence="9" key="1">
    <citation type="journal article" date="2023" name="ISME J.">
        <title>Emergence of putative energy parasites within Clostridia revealed by genome analysis of a novel endosymbiotic clade.</title>
        <authorList>
            <person name="Takahashi K."/>
            <person name="Kuwahara H."/>
            <person name="Horikawa Y."/>
            <person name="Izawa K."/>
            <person name="Kato D."/>
            <person name="Inagaki T."/>
            <person name="Yuki M."/>
            <person name="Ohkuma M."/>
            <person name="Hongoh Y."/>
        </authorList>
    </citation>
    <scope>NUCLEOTIDE SEQUENCE</scope>
    <source>
        <strain evidence="9">CfP3-15</strain>
    </source>
</reference>
<name>A0AA48L104_9FIRM</name>
<sequence length="219" mass="24349">MNNINLDVKRGDKICIVGRSGVGKSTLLRCVNLLEYPSSGDIFFDGKSILSKDTDICAIRSKIGMIFQSFNLFSHLTVLKNITLALIHIKKIKKNEAKDIAMELLKKVGLESKTLRYPANLSGGEKQRVAIVRTLALKPKILLIDEPTSSLDPKSSREITTLLSDIVDKNVSMISVSHDMNFVKSFANRIVFMEHGEINHDGPADEKCAEHIAKLEGIW</sequence>